<gene>
    <name evidence="5" type="ORF">NPX36_08960</name>
</gene>
<dbReference type="PANTHER" id="PTHR43280">
    <property type="entry name" value="ARAC-FAMILY TRANSCRIPTIONAL REGULATOR"/>
    <property type="match status" value="1"/>
</dbReference>
<dbReference type="PROSITE" id="PS01124">
    <property type="entry name" value="HTH_ARAC_FAMILY_2"/>
    <property type="match status" value="1"/>
</dbReference>
<dbReference type="Proteomes" id="UP001317001">
    <property type="component" value="Chromosome"/>
</dbReference>
<evidence type="ECO:0000256" key="3">
    <source>
        <dbReference type="ARBA" id="ARBA00023163"/>
    </source>
</evidence>
<reference evidence="5 6" key="1">
    <citation type="submission" date="2022-08" db="EMBL/GenBank/DDBJ databases">
        <title>Myroides zhujiangensis sp. nov., a novel bacterium isolated from sediment in the Pearl River Estuary.</title>
        <authorList>
            <person name="Cui L."/>
        </authorList>
    </citation>
    <scope>NUCLEOTIDE SEQUENCE [LARGE SCALE GENOMIC DNA]</scope>
    <source>
        <strain evidence="5 6">SCSIO 72103</strain>
    </source>
</reference>
<sequence length="123" mass="14263">MTKSKQLSRSDEISVDYFHFLDHHINEVVTGKALSFLELNEIASELAISHQHLSDTIQKKFGQHPCYFYDHKIIEVAKKMLLETNLSIAEVARRLTYDPSNFSKFFKKFTGETPGKFRKKTVP</sequence>
<dbReference type="RefSeq" id="WP_257498396.1">
    <property type="nucleotide sequence ID" value="NZ_CP102382.1"/>
</dbReference>
<dbReference type="InterPro" id="IPR018060">
    <property type="entry name" value="HTH_AraC"/>
</dbReference>
<keyword evidence="3" id="KW-0804">Transcription</keyword>
<dbReference type="PANTHER" id="PTHR43280:SF2">
    <property type="entry name" value="HTH-TYPE TRANSCRIPTIONAL REGULATOR EXSA"/>
    <property type="match status" value="1"/>
</dbReference>
<dbReference type="Pfam" id="PF12833">
    <property type="entry name" value="HTH_18"/>
    <property type="match status" value="1"/>
</dbReference>
<dbReference type="SMART" id="SM00342">
    <property type="entry name" value="HTH_ARAC"/>
    <property type="match status" value="1"/>
</dbReference>
<dbReference type="InterPro" id="IPR009057">
    <property type="entry name" value="Homeodomain-like_sf"/>
</dbReference>
<dbReference type="SUPFAM" id="SSF46689">
    <property type="entry name" value="Homeodomain-like"/>
    <property type="match status" value="1"/>
</dbReference>
<evidence type="ECO:0000256" key="2">
    <source>
        <dbReference type="ARBA" id="ARBA00023125"/>
    </source>
</evidence>
<keyword evidence="1" id="KW-0805">Transcription regulation</keyword>
<evidence type="ECO:0000313" key="6">
    <source>
        <dbReference type="Proteomes" id="UP001317001"/>
    </source>
</evidence>
<evidence type="ECO:0000313" key="5">
    <source>
        <dbReference type="EMBL" id="UUV20495.1"/>
    </source>
</evidence>
<keyword evidence="2" id="KW-0238">DNA-binding</keyword>
<name>A0ABY5NPP0_9FLAO</name>
<evidence type="ECO:0000256" key="1">
    <source>
        <dbReference type="ARBA" id="ARBA00023015"/>
    </source>
</evidence>
<accession>A0ABY5NPP0</accession>
<dbReference type="EMBL" id="CP102382">
    <property type="protein sequence ID" value="UUV20495.1"/>
    <property type="molecule type" value="Genomic_DNA"/>
</dbReference>
<dbReference type="Gene3D" id="1.10.10.60">
    <property type="entry name" value="Homeodomain-like"/>
    <property type="match status" value="1"/>
</dbReference>
<keyword evidence="6" id="KW-1185">Reference proteome</keyword>
<proteinExistence type="predicted"/>
<organism evidence="5 6">
    <name type="scientific">Paenimyroides aestuarii</name>
    <dbReference type="NCBI Taxonomy" id="2968490"/>
    <lineage>
        <taxon>Bacteria</taxon>
        <taxon>Pseudomonadati</taxon>
        <taxon>Bacteroidota</taxon>
        <taxon>Flavobacteriia</taxon>
        <taxon>Flavobacteriales</taxon>
        <taxon>Flavobacteriaceae</taxon>
        <taxon>Paenimyroides</taxon>
    </lineage>
</organism>
<evidence type="ECO:0000259" key="4">
    <source>
        <dbReference type="PROSITE" id="PS01124"/>
    </source>
</evidence>
<feature type="domain" description="HTH araC/xylS-type" evidence="4">
    <location>
        <begin position="15"/>
        <end position="120"/>
    </location>
</feature>
<protein>
    <submittedName>
        <fullName evidence="5">Helix-turn-helix domain-containing protein</fullName>
    </submittedName>
</protein>